<dbReference type="Proteomes" id="UP000003971">
    <property type="component" value="Chromosome"/>
</dbReference>
<evidence type="ECO:0000313" key="1">
    <source>
        <dbReference type="EMBL" id="EFZ06369.1"/>
    </source>
</evidence>
<organism evidence="1 2">
    <name type="scientific">Salmonella enterica subsp. enterica serovar Choleraesuis str. SCSA50</name>
    <dbReference type="NCBI Taxonomy" id="904139"/>
    <lineage>
        <taxon>Bacteria</taxon>
        <taxon>Pseudomonadati</taxon>
        <taxon>Pseudomonadota</taxon>
        <taxon>Gammaproteobacteria</taxon>
        <taxon>Enterobacterales</taxon>
        <taxon>Enterobacteriaceae</taxon>
        <taxon>Salmonella</taxon>
    </lineage>
</organism>
<dbReference type="AlphaFoldDB" id="A0AAJ8WKB9"/>
<reference evidence="1 2" key="1">
    <citation type="journal article" date="2011" name="J. Bacteriol.">
        <title>Genome sequences of Salmonella enterica serovar typhimurium, Choleraesuis, Dublin, and Gallinarum strains of well- defined virulence in food-producing animals.</title>
        <authorList>
            <person name="Richardson E.J."/>
            <person name="Limaye B."/>
            <person name="Inamdar H."/>
            <person name="Datta A."/>
            <person name="Manjari K.S."/>
            <person name="Pullinger G.D."/>
            <person name="Thomson N.R."/>
            <person name="Joshi R.R."/>
            <person name="Watson M."/>
            <person name="Stevens M.P."/>
        </authorList>
    </citation>
    <scope>NUCLEOTIDE SEQUENCE [LARGE SCALE GENOMIC DNA]</scope>
    <source>
        <strain evidence="1">A50</strain>
    </source>
</reference>
<evidence type="ECO:0000313" key="2">
    <source>
        <dbReference type="Proteomes" id="UP000003971"/>
    </source>
</evidence>
<name>A0AAJ8WKB9_SALET</name>
<dbReference type="EMBL" id="CM001062">
    <property type="protein sequence ID" value="EFZ06369.1"/>
    <property type="molecule type" value="Genomic_DNA"/>
</dbReference>
<proteinExistence type="predicted"/>
<gene>
    <name evidence="1" type="ORF">SCA50_1877</name>
</gene>
<protein>
    <submittedName>
        <fullName evidence="1">Uncharacterized protein</fullName>
    </submittedName>
</protein>
<accession>A0AAJ8WKB9</accession>
<sequence length="71" mass="8583">MMKNAYNYPYCRLWRDYMLHHPFSAYKKLAQMLNKPKNKESGFRCQTWQIRCKRNKAAVDKAFMPHSGKQP</sequence>